<dbReference type="PIRSF" id="PIRSF029543">
    <property type="entry name" value="UCP029543"/>
    <property type="match status" value="1"/>
</dbReference>
<dbReference type="InterPro" id="IPR016924">
    <property type="entry name" value="UCP029543"/>
</dbReference>
<evidence type="ECO:0000256" key="1">
    <source>
        <dbReference type="SAM" id="Phobius"/>
    </source>
</evidence>
<dbReference type="Proteomes" id="UP000614272">
    <property type="component" value="Unassembled WGS sequence"/>
</dbReference>
<dbReference type="InterPro" id="IPR046735">
    <property type="entry name" value="PA2779-like"/>
</dbReference>
<dbReference type="Pfam" id="PF20332">
    <property type="entry name" value="DUF6627"/>
    <property type="match status" value="1"/>
</dbReference>
<keyword evidence="1" id="KW-1133">Transmembrane helix</keyword>
<keyword evidence="4" id="KW-1185">Reference proteome</keyword>
<protein>
    <recommendedName>
        <fullName evidence="5">PA2779 family protein</fullName>
    </recommendedName>
</protein>
<feature type="chain" id="PRO_5045472516" description="PA2779 family protein" evidence="2">
    <location>
        <begin position="25"/>
        <end position="125"/>
    </location>
</feature>
<evidence type="ECO:0008006" key="5">
    <source>
        <dbReference type="Google" id="ProtNLM"/>
    </source>
</evidence>
<sequence length="125" mass="13497">MMSKFLKAVITGSVLIFSLGQVSAAPYSSDQVIASQQHQYNKQQVLSFLDNAEVQNKLVALGVSPEQAEQRIANMTNEELDALNSQMNEMPAGGIVGTIVTVLVVVAVLDLMGITDVYPFIRPIS</sequence>
<keyword evidence="1" id="KW-0812">Transmembrane</keyword>
<dbReference type="EMBL" id="BMGJ01000010">
    <property type="protein sequence ID" value="GGD69637.1"/>
    <property type="molecule type" value="Genomic_DNA"/>
</dbReference>
<feature type="transmembrane region" description="Helical" evidence="1">
    <location>
        <begin position="92"/>
        <end position="112"/>
    </location>
</feature>
<organism evidence="3 4">
    <name type="scientific">Lacimicrobium alkaliphilum</name>
    <dbReference type="NCBI Taxonomy" id="1526571"/>
    <lineage>
        <taxon>Bacteria</taxon>
        <taxon>Pseudomonadati</taxon>
        <taxon>Pseudomonadota</taxon>
        <taxon>Gammaproteobacteria</taxon>
        <taxon>Alteromonadales</taxon>
        <taxon>Alteromonadaceae</taxon>
        <taxon>Lacimicrobium</taxon>
    </lineage>
</organism>
<reference evidence="4" key="1">
    <citation type="journal article" date="2019" name="Int. J. Syst. Evol. Microbiol.">
        <title>The Global Catalogue of Microorganisms (GCM) 10K type strain sequencing project: providing services to taxonomists for standard genome sequencing and annotation.</title>
        <authorList>
            <consortium name="The Broad Institute Genomics Platform"/>
            <consortium name="The Broad Institute Genome Sequencing Center for Infectious Disease"/>
            <person name="Wu L."/>
            <person name="Ma J."/>
        </authorList>
    </citation>
    <scope>NUCLEOTIDE SEQUENCE [LARGE SCALE GENOMIC DNA]</scope>
    <source>
        <strain evidence="4">CGMCC 1.12923</strain>
    </source>
</reference>
<gene>
    <name evidence="3" type="ORF">GCM10011357_25870</name>
</gene>
<comment type="caution">
    <text evidence="3">The sequence shown here is derived from an EMBL/GenBank/DDBJ whole genome shotgun (WGS) entry which is preliminary data.</text>
</comment>
<name>A0ABQ1RIU0_9ALTE</name>
<proteinExistence type="predicted"/>
<feature type="signal peptide" evidence="2">
    <location>
        <begin position="1"/>
        <end position="24"/>
    </location>
</feature>
<keyword evidence="1" id="KW-0472">Membrane</keyword>
<evidence type="ECO:0000256" key="2">
    <source>
        <dbReference type="SAM" id="SignalP"/>
    </source>
</evidence>
<accession>A0ABQ1RIU0</accession>
<keyword evidence="2" id="KW-0732">Signal</keyword>
<dbReference type="NCBIfam" id="NF033919">
    <property type="entry name" value="PA2779_fam"/>
    <property type="match status" value="1"/>
</dbReference>
<evidence type="ECO:0000313" key="4">
    <source>
        <dbReference type="Proteomes" id="UP000614272"/>
    </source>
</evidence>
<evidence type="ECO:0000313" key="3">
    <source>
        <dbReference type="EMBL" id="GGD69637.1"/>
    </source>
</evidence>